<organism evidence="8 9">
    <name type="scientific">Herbidospora galbida</name>
    <dbReference type="NCBI Taxonomy" id="2575442"/>
    <lineage>
        <taxon>Bacteria</taxon>
        <taxon>Bacillati</taxon>
        <taxon>Actinomycetota</taxon>
        <taxon>Actinomycetes</taxon>
        <taxon>Streptosporangiales</taxon>
        <taxon>Streptosporangiaceae</taxon>
        <taxon>Herbidospora</taxon>
    </lineage>
</organism>
<dbReference type="InterPro" id="IPR018076">
    <property type="entry name" value="T2SS_GspF_dom"/>
</dbReference>
<feature type="transmembrane region" description="Helical" evidence="6">
    <location>
        <begin position="174"/>
        <end position="193"/>
    </location>
</feature>
<comment type="subcellular location">
    <subcellularLocation>
        <location evidence="1">Cell membrane</location>
        <topology evidence="1">Multi-pass membrane protein</topology>
    </subcellularLocation>
</comment>
<evidence type="ECO:0000256" key="1">
    <source>
        <dbReference type="ARBA" id="ARBA00004651"/>
    </source>
</evidence>
<evidence type="ECO:0000313" key="9">
    <source>
        <dbReference type="Proteomes" id="UP000308705"/>
    </source>
</evidence>
<dbReference type="PANTHER" id="PTHR35007">
    <property type="entry name" value="INTEGRAL MEMBRANE PROTEIN-RELATED"/>
    <property type="match status" value="1"/>
</dbReference>
<evidence type="ECO:0000256" key="2">
    <source>
        <dbReference type="ARBA" id="ARBA00022475"/>
    </source>
</evidence>
<name>A0A4V5UZT3_9ACTN</name>
<proteinExistence type="predicted"/>
<dbReference type="PANTHER" id="PTHR35007:SF4">
    <property type="entry name" value="CONSERVED TRANSMEMBRANE PROTEIN-RELATED"/>
    <property type="match status" value="1"/>
</dbReference>
<protein>
    <submittedName>
        <fullName evidence="8">Pilus assembly protein TadB</fullName>
    </submittedName>
</protein>
<dbReference type="Proteomes" id="UP000308705">
    <property type="component" value="Unassembled WGS sequence"/>
</dbReference>
<gene>
    <name evidence="8" type="ORF">FDA94_08180</name>
</gene>
<comment type="caution">
    <text evidence="8">The sequence shown here is derived from an EMBL/GenBank/DDBJ whole genome shotgun (WGS) entry which is preliminary data.</text>
</comment>
<dbReference type="OrthoDB" id="4337966at2"/>
<dbReference type="EMBL" id="SZQA01000005">
    <property type="protein sequence ID" value="TKK89943.1"/>
    <property type="molecule type" value="Genomic_DNA"/>
</dbReference>
<keyword evidence="3 6" id="KW-0812">Transmembrane</keyword>
<evidence type="ECO:0000256" key="3">
    <source>
        <dbReference type="ARBA" id="ARBA00022692"/>
    </source>
</evidence>
<sequence length="237" mass="24624">MVVLAGLCAGLAVWVWCGPSLPAVRLVRLTREASPGFSVPNFLRARRSRAALFRAWRAGTVELCQAIVAELAAGRTPGEALSRGIGSVEGPPEFVEALRPVARVARDGGDVAAALVDAAPAVGGEGLRRLASCWEVGVSVGGGLAPLVERVGGALRDMENHRQEISAQLAGPRATARLLAGLPVLGLLMAAGLGMRPLPFLFTTAPGLGCLGVGVLLNVAGLRWTDRMVRKAEESVR</sequence>
<evidence type="ECO:0000259" key="7">
    <source>
        <dbReference type="Pfam" id="PF00482"/>
    </source>
</evidence>
<dbReference type="Pfam" id="PF00482">
    <property type="entry name" value="T2SSF"/>
    <property type="match status" value="1"/>
</dbReference>
<feature type="transmembrane region" description="Helical" evidence="6">
    <location>
        <begin position="200"/>
        <end position="220"/>
    </location>
</feature>
<keyword evidence="5 6" id="KW-0472">Membrane</keyword>
<evidence type="ECO:0000256" key="6">
    <source>
        <dbReference type="SAM" id="Phobius"/>
    </source>
</evidence>
<evidence type="ECO:0000313" key="8">
    <source>
        <dbReference type="EMBL" id="TKK89943.1"/>
    </source>
</evidence>
<keyword evidence="2" id="KW-1003">Cell membrane</keyword>
<reference evidence="8 9" key="1">
    <citation type="submission" date="2019-04" db="EMBL/GenBank/DDBJ databases">
        <title>Herbidospora sp. NEAU-GS14.nov., a novel actinomycete isolated from soil.</title>
        <authorList>
            <person name="Han L."/>
        </authorList>
    </citation>
    <scope>NUCLEOTIDE SEQUENCE [LARGE SCALE GENOMIC DNA]</scope>
    <source>
        <strain evidence="8 9">NEAU-GS14</strain>
    </source>
</reference>
<evidence type="ECO:0000256" key="5">
    <source>
        <dbReference type="ARBA" id="ARBA00023136"/>
    </source>
</evidence>
<evidence type="ECO:0000256" key="4">
    <source>
        <dbReference type="ARBA" id="ARBA00022989"/>
    </source>
</evidence>
<feature type="domain" description="Type II secretion system protein GspF" evidence="7">
    <location>
        <begin position="64"/>
        <end position="189"/>
    </location>
</feature>
<accession>A0A4V5UZT3</accession>
<dbReference type="GO" id="GO:0005886">
    <property type="term" value="C:plasma membrane"/>
    <property type="evidence" value="ECO:0007669"/>
    <property type="project" value="UniProtKB-SubCell"/>
</dbReference>
<keyword evidence="4 6" id="KW-1133">Transmembrane helix</keyword>
<dbReference type="AlphaFoldDB" id="A0A4V5UZT3"/>
<keyword evidence="9" id="KW-1185">Reference proteome</keyword>